<gene>
    <name evidence="3" type="ORF">DFJ64_0563</name>
</gene>
<dbReference type="Gene3D" id="3.40.1350.10">
    <property type="match status" value="1"/>
</dbReference>
<protein>
    <recommendedName>
        <fullName evidence="2">UPF0102 protein DFJ64_0563</fullName>
    </recommendedName>
</protein>
<reference evidence="3 4" key="1">
    <citation type="submission" date="2018-08" db="EMBL/GenBank/DDBJ databases">
        <title>Sequencing the genomes of 1000 actinobacteria strains.</title>
        <authorList>
            <person name="Klenk H.-P."/>
        </authorList>
    </citation>
    <scope>NUCLEOTIDE SEQUENCE [LARGE SCALE GENOMIC DNA]</scope>
    <source>
        <strain evidence="3 4">DSM 22891</strain>
    </source>
</reference>
<dbReference type="NCBIfam" id="NF009154">
    <property type="entry name" value="PRK12497.3-3"/>
    <property type="match status" value="1"/>
</dbReference>
<dbReference type="GO" id="GO:0003676">
    <property type="term" value="F:nucleic acid binding"/>
    <property type="evidence" value="ECO:0007669"/>
    <property type="project" value="InterPro"/>
</dbReference>
<organism evidence="3 4">
    <name type="scientific">Thermasporomyces composti</name>
    <dbReference type="NCBI Taxonomy" id="696763"/>
    <lineage>
        <taxon>Bacteria</taxon>
        <taxon>Bacillati</taxon>
        <taxon>Actinomycetota</taxon>
        <taxon>Actinomycetes</taxon>
        <taxon>Propionibacteriales</taxon>
        <taxon>Nocardioidaceae</taxon>
        <taxon>Thermasporomyces</taxon>
    </lineage>
</organism>
<keyword evidence="3" id="KW-0255">Endonuclease</keyword>
<dbReference type="PANTHER" id="PTHR34039">
    <property type="entry name" value="UPF0102 PROTEIN YRAN"/>
    <property type="match status" value="1"/>
</dbReference>
<dbReference type="AlphaFoldDB" id="A0A3D9VD12"/>
<dbReference type="PANTHER" id="PTHR34039:SF1">
    <property type="entry name" value="UPF0102 PROTEIN YRAN"/>
    <property type="match status" value="1"/>
</dbReference>
<evidence type="ECO:0000256" key="2">
    <source>
        <dbReference type="HAMAP-Rule" id="MF_00048"/>
    </source>
</evidence>
<dbReference type="RefSeq" id="WP_115851777.1">
    <property type="nucleotide sequence ID" value="NZ_QTUC01000001.1"/>
</dbReference>
<comment type="similarity">
    <text evidence="1 2">Belongs to the UPF0102 family.</text>
</comment>
<dbReference type="InterPro" id="IPR003509">
    <property type="entry name" value="UPF0102_YraN-like"/>
</dbReference>
<keyword evidence="4" id="KW-1185">Reference proteome</keyword>
<dbReference type="OrthoDB" id="9794876at2"/>
<sequence>MRRKDLIGRHGEELAVRHLQANGFVVLARNWTCDRGEIDIVARDGDVLVVCEVKTRTGLGYGSPLEALTREKVTRLRHLAACWLAEHQVRPRAVRIDVVGILRRGAAPAVIEHVRGVE</sequence>
<evidence type="ECO:0000313" key="4">
    <source>
        <dbReference type="Proteomes" id="UP000256485"/>
    </source>
</evidence>
<dbReference type="SUPFAM" id="SSF52980">
    <property type="entry name" value="Restriction endonuclease-like"/>
    <property type="match status" value="1"/>
</dbReference>
<dbReference type="NCBIfam" id="NF009150">
    <property type="entry name" value="PRK12497.1-3"/>
    <property type="match status" value="1"/>
</dbReference>
<evidence type="ECO:0000313" key="3">
    <source>
        <dbReference type="EMBL" id="REF35191.1"/>
    </source>
</evidence>
<dbReference type="InterPro" id="IPR011856">
    <property type="entry name" value="tRNA_endonuc-like_dom_sf"/>
</dbReference>
<dbReference type="Pfam" id="PF02021">
    <property type="entry name" value="UPF0102"/>
    <property type="match status" value="1"/>
</dbReference>
<proteinExistence type="inferred from homology"/>
<name>A0A3D9VD12_THECX</name>
<dbReference type="Proteomes" id="UP000256485">
    <property type="component" value="Unassembled WGS sequence"/>
</dbReference>
<dbReference type="GO" id="GO:0004519">
    <property type="term" value="F:endonuclease activity"/>
    <property type="evidence" value="ECO:0007669"/>
    <property type="project" value="UniProtKB-KW"/>
</dbReference>
<dbReference type="InterPro" id="IPR011335">
    <property type="entry name" value="Restrct_endonuc-II-like"/>
</dbReference>
<accession>A0A3D9VD12</accession>
<dbReference type="HAMAP" id="MF_00048">
    <property type="entry name" value="UPF0102"/>
    <property type="match status" value="1"/>
</dbReference>
<dbReference type="CDD" id="cd20736">
    <property type="entry name" value="PoNe_Nuclease"/>
    <property type="match status" value="1"/>
</dbReference>
<dbReference type="EMBL" id="QTUC01000001">
    <property type="protein sequence ID" value="REF35191.1"/>
    <property type="molecule type" value="Genomic_DNA"/>
</dbReference>
<evidence type="ECO:0000256" key="1">
    <source>
        <dbReference type="ARBA" id="ARBA00006738"/>
    </source>
</evidence>
<comment type="caution">
    <text evidence="3">The sequence shown here is derived from an EMBL/GenBank/DDBJ whole genome shotgun (WGS) entry which is preliminary data.</text>
</comment>
<keyword evidence="3" id="KW-0540">Nuclease</keyword>
<keyword evidence="3" id="KW-0378">Hydrolase</keyword>